<dbReference type="Pfam" id="PF00561">
    <property type="entry name" value="Abhydrolase_1"/>
    <property type="match status" value="1"/>
</dbReference>
<evidence type="ECO:0000313" key="2">
    <source>
        <dbReference type="EMBL" id="KAF9764360.1"/>
    </source>
</evidence>
<organism evidence="2 3">
    <name type="scientific">Nosema granulosis</name>
    <dbReference type="NCBI Taxonomy" id="83296"/>
    <lineage>
        <taxon>Eukaryota</taxon>
        <taxon>Fungi</taxon>
        <taxon>Fungi incertae sedis</taxon>
        <taxon>Microsporidia</taxon>
        <taxon>Nosematidae</taxon>
        <taxon>Nosema</taxon>
    </lineage>
</organism>
<proteinExistence type="predicted"/>
<dbReference type="SUPFAM" id="SSF53474">
    <property type="entry name" value="alpha/beta-Hydrolases"/>
    <property type="match status" value="1"/>
</dbReference>
<reference evidence="2 3" key="1">
    <citation type="journal article" date="2020" name="Genome Biol. Evol.">
        <title>Comparative genomics of strictly vertically transmitted, feminizing microsporidia endosymbionts of amphipod crustaceans.</title>
        <authorList>
            <person name="Cormier A."/>
            <person name="Chebbi M.A."/>
            <person name="Giraud I."/>
            <person name="Wattier R."/>
            <person name="Teixeira M."/>
            <person name="Gilbert C."/>
            <person name="Rigaud T."/>
            <person name="Cordaux R."/>
        </authorList>
    </citation>
    <scope>NUCLEOTIDE SEQUENCE [LARGE SCALE GENOMIC DNA]</scope>
    <source>
        <strain evidence="2 3">Ou3-Ou53</strain>
    </source>
</reference>
<name>A0A9P6H0H8_9MICR</name>
<dbReference type="InterPro" id="IPR029058">
    <property type="entry name" value="AB_hydrolase_fold"/>
</dbReference>
<protein>
    <recommendedName>
        <fullName evidence="1">AB hydrolase-1 domain-containing protein</fullName>
    </recommendedName>
</protein>
<dbReference type="Proteomes" id="UP000740883">
    <property type="component" value="Unassembled WGS sequence"/>
</dbReference>
<feature type="domain" description="AB hydrolase-1" evidence="1">
    <location>
        <begin position="61"/>
        <end position="143"/>
    </location>
</feature>
<comment type="caution">
    <text evidence="2">The sequence shown here is derived from an EMBL/GenBank/DDBJ whole genome shotgun (WGS) entry which is preliminary data.</text>
</comment>
<keyword evidence="3" id="KW-1185">Reference proteome</keyword>
<accession>A0A9P6H0H8</accession>
<gene>
    <name evidence="2" type="ORF">NGRA_0633</name>
</gene>
<dbReference type="AlphaFoldDB" id="A0A9P6H0H8"/>
<dbReference type="Gene3D" id="3.40.50.1820">
    <property type="entry name" value="alpha/beta hydrolase"/>
    <property type="match status" value="1"/>
</dbReference>
<sequence length="280" mass="33157">MDLKRIFMNIFLGIPKLRTKEEYFDNIDRILINKHIQNQRNEDLYGYISRVDQNKDYKGCIIILHGISDNRKDFFENYWLRDNMRDDFLYVIPDFPGFGESKLSFTKIGCYEMILNWMCVVKKDYGLNKFIIVGQSFGSTLGLDFYRWMSENDLLDTKETDKSEKFYLKKLILYSPFAVTHVAVLQYYLLGWANRVLGPIVRYLVNEEIDFDLTNLPKKLDPSIVELIYTPGDSLVPYTNSLMILENFKAKSRMIEAKNHINLFICNEVWQESYNNLIDE</sequence>
<evidence type="ECO:0000259" key="1">
    <source>
        <dbReference type="Pfam" id="PF00561"/>
    </source>
</evidence>
<evidence type="ECO:0000313" key="3">
    <source>
        <dbReference type="Proteomes" id="UP000740883"/>
    </source>
</evidence>
<dbReference type="EMBL" id="SBJO01000026">
    <property type="protein sequence ID" value="KAF9764360.1"/>
    <property type="molecule type" value="Genomic_DNA"/>
</dbReference>
<dbReference type="InterPro" id="IPR000073">
    <property type="entry name" value="AB_hydrolase_1"/>
</dbReference>
<dbReference type="OrthoDB" id="446723at2759"/>